<dbReference type="InterPro" id="IPR050832">
    <property type="entry name" value="Bact_Acetyltransf"/>
</dbReference>
<protein>
    <submittedName>
        <fullName evidence="4">GNAT superfamily N-acetyltransferase</fullName>
    </submittedName>
</protein>
<keyword evidence="2" id="KW-0012">Acyltransferase</keyword>
<evidence type="ECO:0000259" key="3">
    <source>
        <dbReference type="PROSITE" id="PS51186"/>
    </source>
</evidence>
<dbReference type="InterPro" id="IPR000182">
    <property type="entry name" value="GNAT_dom"/>
</dbReference>
<accession>A0ABU1IXD9</accession>
<evidence type="ECO:0000256" key="1">
    <source>
        <dbReference type="ARBA" id="ARBA00022679"/>
    </source>
</evidence>
<gene>
    <name evidence="4" type="ORF">JOC58_000772</name>
</gene>
<dbReference type="Proteomes" id="UP001185028">
    <property type="component" value="Unassembled WGS sequence"/>
</dbReference>
<comment type="caution">
    <text evidence="4">The sequence shown here is derived from an EMBL/GenBank/DDBJ whole genome shotgun (WGS) entry which is preliminary data.</text>
</comment>
<sequence>MEKEIRIEQLEELDSRLSAFAEMLIEVVHDGASIGFLPPVSVAEAEQYWRNVPGSDVIVLSAEVDGQLAGTVQIHLCSKPNGMHRADIAKLMVHPQFRRRGIARLLMEKAEQYAADANRILLVLDTRDGDPSNTLYRSLGYIQAGQIPHFAMSDTGVLHSTNLYYKLLQSPVDDADGVTR</sequence>
<dbReference type="CDD" id="cd04301">
    <property type="entry name" value="NAT_SF"/>
    <property type="match status" value="1"/>
</dbReference>
<dbReference type="EMBL" id="JAVDQH010000002">
    <property type="protein sequence ID" value="MDR6242888.1"/>
    <property type="molecule type" value="Genomic_DNA"/>
</dbReference>
<keyword evidence="5" id="KW-1185">Reference proteome</keyword>
<dbReference type="SUPFAM" id="SSF55729">
    <property type="entry name" value="Acyl-CoA N-acyltransferases (Nat)"/>
    <property type="match status" value="1"/>
</dbReference>
<dbReference type="Pfam" id="PF00583">
    <property type="entry name" value="Acetyltransf_1"/>
    <property type="match status" value="1"/>
</dbReference>
<dbReference type="PANTHER" id="PTHR43877:SF1">
    <property type="entry name" value="ACETYLTRANSFERASE"/>
    <property type="match status" value="1"/>
</dbReference>
<dbReference type="Gene3D" id="3.40.630.30">
    <property type="match status" value="1"/>
</dbReference>
<dbReference type="PANTHER" id="PTHR43877">
    <property type="entry name" value="AMINOALKYLPHOSPHONATE N-ACETYLTRANSFERASE-RELATED-RELATED"/>
    <property type="match status" value="1"/>
</dbReference>
<evidence type="ECO:0000313" key="4">
    <source>
        <dbReference type="EMBL" id="MDR6242888.1"/>
    </source>
</evidence>
<evidence type="ECO:0000256" key="2">
    <source>
        <dbReference type="ARBA" id="ARBA00023315"/>
    </source>
</evidence>
<keyword evidence="1" id="KW-0808">Transferase</keyword>
<feature type="domain" description="N-acetyltransferase" evidence="3">
    <location>
        <begin position="5"/>
        <end position="164"/>
    </location>
</feature>
<proteinExistence type="predicted"/>
<dbReference type="PROSITE" id="PS51186">
    <property type="entry name" value="GNAT"/>
    <property type="match status" value="1"/>
</dbReference>
<name>A0ABU1IXD9_9BACL</name>
<dbReference type="InterPro" id="IPR016181">
    <property type="entry name" value="Acyl_CoA_acyltransferase"/>
</dbReference>
<organism evidence="4 5">
    <name type="scientific">Paenibacillus hunanensis</name>
    <dbReference type="NCBI Taxonomy" id="539262"/>
    <lineage>
        <taxon>Bacteria</taxon>
        <taxon>Bacillati</taxon>
        <taxon>Bacillota</taxon>
        <taxon>Bacilli</taxon>
        <taxon>Bacillales</taxon>
        <taxon>Paenibacillaceae</taxon>
        <taxon>Paenibacillus</taxon>
    </lineage>
</organism>
<evidence type="ECO:0000313" key="5">
    <source>
        <dbReference type="Proteomes" id="UP001185028"/>
    </source>
</evidence>
<dbReference type="RefSeq" id="WP_188774358.1">
    <property type="nucleotide sequence ID" value="NZ_BMMB01000002.1"/>
</dbReference>
<reference evidence="4 5" key="1">
    <citation type="submission" date="2023-07" db="EMBL/GenBank/DDBJ databases">
        <title>Genomic Encyclopedia of Type Strains, Phase IV (KMG-IV): sequencing the most valuable type-strain genomes for metagenomic binning, comparative biology and taxonomic classification.</title>
        <authorList>
            <person name="Goeker M."/>
        </authorList>
    </citation>
    <scope>NUCLEOTIDE SEQUENCE [LARGE SCALE GENOMIC DNA]</scope>
    <source>
        <strain evidence="4 5">DSM 22170</strain>
    </source>
</reference>